<feature type="binding site" evidence="15">
    <location>
        <position position="25"/>
    </location>
    <ligand>
        <name>Mg(2+)</name>
        <dbReference type="ChEBI" id="CHEBI:18420"/>
        <label>2</label>
    </ligand>
</feature>
<keyword evidence="5" id="KW-0997">Cell inner membrane</keyword>
<dbReference type="Proteomes" id="UP000198145">
    <property type="component" value="Unassembled WGS sequence"/>
</dbReference>
<dbReference type="EMBL" id="NJBA01000006">
    <property type="protein sequence ID" value="OWP49324.1"/>
    <property type="molecule type" value="Genomic_DNA"/>
</dbReference>
<dbReference type="GO" id="GO:0015093">
    <property type="term" value="F:ferrous iron transmembrane transporter activity"/>
    <property type="evidence" value="ECO:0007669"/>
    <property type="project" value="UniProtKB-UniRule"/>
</dbReference>
<dbReference type="NCBIfam" id="TIGR00231">
    <property type="entry name" value="small_GTP"/>
    <property type="match status" value="1"/>
</dbReference>
<feature type="transmembrane region" description="Helical" evidence="16">
    <location>
        <begin position="507"/>
        <end position="525"/>
    </location>
</feature>
<keyword evidence="6 16" id="KW-0812">Transmembrane</keyword>
<feature type="binding site" evidence="15">
    <location>
        <position position="24"/>
    </location>
    <ligand>
        <name>Mg(2+)</name>
        <dbReference type="ChEBI" id="CHEBI:18420"/>
        <label>2</label>
    </ligand>
</feature>
<feature type="transmembrane region" description="Helical" evidence="16">
    <location>
        <begin position="449"/>
        <end position="469"/>
    </location>
</feature>
<dbReference type="InterPro" id="IPR041069">
    <property type="entry name" value="FeoB_Cyto"/>
</dbReference>
<dbReference type="GO" id="GO:0005525">
    <property type="term" value="F:GTP binding"/>
    <property type="evidence" value="ECO:0007669"/>
    <property type="project" value="UniProtKB-KW"/>
</dbReference>
<comment type="similarity">
    <text evidence="16">Belongs to the TRAFAC class TrmE-Era-EngA-EngB-Septin-like GTPase superfamily. FeoB GTPase (TC 9.A.8) family.</text>
</comment>
<keyword evidence="12 16" id="KW-0472">Membrane</keyword>
<feature type="transmembrane region" description="Helical" evidence="16">
    <location>
        <begin position="661"/>
        <end position="681"/>
    </location>
</feature>
<dbReference type="InterPro" id="IPR030389">
    <property type="entry name" value="G_FEOB_dom"/>
</dbReference>
<dbReference type="STRING" id="46680.GCA_000807755_00896"/>
<comment type="function">
    <text evidence="16">Probable transporter of a GTP-driven Fe(2+) uptake system.</text>
</comment>
<dbReference type="FunFam" id="3.40.50.300:FF:000426">
    <property type="entry name" value="Ferrous iron transport protein B"/>
    <property type="match status" value="1"/>
</dbReference>
<evidence type="ECO:0000256" key="9">
    <source>
        <dbReference type="ARBA" id="ARBA00023004"/>
    </source>
</evidence>
<dbReference type="SUPFAM" id="SSF52540">
    <property type="entry name" value="P-loop containing nucleoside triphosphate hydrolases"/>
    <property type="match status" value="1"/>
</dbReference>
<dbReference type="InterPro" id="IPR050860">
    <property type="entry name" value="FeoB_GTPase"/>
</dbReference>
<evidence type="ECO:0000256" key="16">
    <source>
        <dbReference type="RuleBase" id="RU362098"/>
    </source>
</evidence>
<organism evidence="18 19">
    <name type="scientific">Pseudomonas nitroreducens</name>
    <dbReference type="NCBI Taxonomy" id="46680"/>
    <lineage>
        <taxon>Bacteria</taxon>
        <taxon>Pseudomonadati</taxon>
        <taxon>Pseudomonadota</taxon>
        <taxon>Gammaproteobacteria</taxon>
        <taxon>Pseudomonadales</taxon>
        <taxon>Pseudomonadaceae</taxon>
        <taxon>Pseudomonas</taxon>
    </lineage>
</organism>
<dbReference type="InterPro" id="IPR011642">
    <property type="entry name" value="Gate_dom"/>
</dbReference>
<keyword evidence="11 14" id="KW-0342">GTP-binding</keyword>
<feature type="binding site" evidence="14">
    <location>
        <begin position="120"/>
        <end position="123"/>
    </location>
    <ligand>
        <name>GTP</name>
        <dbReference type="ChEBI" id="CHEBI:37565"/>
        <label>1</label>
    </ligand>
</feature>
<evidence type="ECO:0000256" key="10">
    <source>
        <dbReference type="ARBA" id="ARBA00023065"/>
    </source>
</evidence>
<feature type="transmembrane region" description="Helical" evidence="16">
    <location>
        <begin position="345"/>
        <end position="363"/>
    </location>
</feature>
<evidence type="ECO:0000256" key="3">
    <source>
        <dbReference type="ARBA" id="ARBA00022475"/>
    </source>
</evidence>
<keyword evidence="15" id="KW-0460">Magnesium</keyword>
<feature type="transmembrane region" description="Helical" evidence="16">
    <location>
        <begin position="278"/>
        <end position="302"/>
    </location>
</feature>
<dbReference type="RefSeq" id="WP_088419175.1">
    <property type="nucleotide sequence ID" value="NZ_NJBA01000006.1"/>
</dbReference>
<dbReference type="Pfam" id="PF07670">
    <property type="entry name" value="Gate"/>
    <property type="match status" value="2"/>
</dbReference>
<gene>
    <name evidence="18" type="ORF">CEG18_17315</name>
</gene>
<dbReference type="NCBIfam" id="TIGR00437">
    <property type="entry name" value="feoB"/>
    <property type="match status" value="1"/>
</dbReference>
<feature type="transmembrane region" description="Helical" evidence="16">
    <location>
        <begin position="693"/>
        <end position="712"/>
    </location>
</feature>
<dbReference type="eggNOG" id="COG0370">
    <property type="taxonomic scope" value="Bacteria"/>
</dbReference>
<dbReference type="GO" id="GO:0046872">
    <property type="term" value="F:metal ion binding"/>
    <property type="evidence" value="ECO:0007669"/>
    <property type="project" value="UniProtKB-KW"/>
</dbReference>
<name>A0A2D0ACF4_PSENT</name>
<keyword evidence="10" id="KW-0406">Ion transport</keyword>
<evidence type="ECO:0000256" key="1">
    <source>
        <dbReference type="ARBA" id="ARBA00004429"/>
    </source>
</evidence>
<evidence type="ECO:0000259" key="17">
    <source>
        <dbReference type="PROSITE" id="PS51711"/>
    </source>
</evidence>
<comment type="subcellular location">
    <subcellularLocation>
        <location evidence="1 16">Cell inner membrane</location>
        <topology evidence="1 16">Multi-pass membrane protein</topology>
    </subcellularLocation>
</comment>
<dbReference type="GO" id="GO:0005886">
    <property type="term" value="C:plasma membrane"/>
    <property type="evidence" value="ECO:0007669"/>
    <property type="project" value="UniProtKB-SubCell"/>
</dbReference>
<evidence type="ECO:0000256" key="11">
    <source>
        <dbReference type="ARBA" id="ARBA00023134"/>
    </source>
</evidence>
<dbReference type="AlphaFoldDB" id="A0A2D0ACF4"/>
<keyword evidence="4 16" id="KW-0410">Iron transport</keyword>
<dbReference type="InterPro" id="IPR011640">
    <property type="entry name" value="Fe2_transport_prot_B_C"/>
</dbReference>
<evidence type="ECO:0000256" key="4">
    <source>
        <dbReference type="ARBA" id="ARBA00022496"/>
    </source>
</evidence>
<evidence type="ECO:0000256" key="7">
    <source>
        <dbReference type="ARBA" id="ARBA00022741"/>
    </source>
</evidence>
<reference evidence="18 19" key="1">
    <citation type="submission" date="2017-06" db="EMBL/GenBank/DDBJ databases">
        <title>Draft genome of Pseudomonas nitroreducens DF05.</title>
        <authorList>
            <person name="Iyer R."/>
        </authorList>
    </citation>
    <scope>NUCLEOTIDE SEQUENCE [LARGE SCALE GENOMIC DNA]</scope>
    <source>
        <strain evidence="18 19">DF05</strain>
    </source>
</reference>
<evidence type="ECO:0000256" key="14">
    <source>
        <dbReference type="PIRSR" id="PIRSR603373-1"/>
    </source>
</evidence>
<dbReference type="InterPro" id="IPR003373">
    <property type="entry name" value="Fe2_transport_prot-B"/>
</dbReference>
<keyword evidence="15" id="KW-0479">Metal-binding</keyword>
<evidence type="ECO:0000256" key="13">
    <source>
        <dbReference type="NCBIfam" id="TIGR00437"/>
    </source>
</evidence>
<feature type="binding site" evidence="14">
    <location>
        <begin position="10"/>
        <end position="17"/>
    </location>
    <ligand>
        <name>GTP</name>
        <dbReference type="ChEBI" id="CHEBI:37565"/>
        <label>1</label>
    </ligand>
</feature>
<feature type="binding site" evidence="14">
    <location>
        <begin position="35"/>
        <end position="39"/>
    </location>
    <ligand>
        <name>GTP</name>
        <dbReference type="ChEBI" id="CHEBI:37565"/>
        <label>2</label>
    </ligand>
</feature>
<feature type="binding site" evidence="14">
    <location>
        <begin position="56"/>
        <end position="59"/>
    </location>
    <ligand>
        <name>GTP</name>
        <dbReference type="ChEBI" id="CHEBI:37565"/>
        <label>3</label>
    </ligand>
</feature>
<evidence type="ECO:0000313" key="18">
    <source>
        <dbReference type="EMBL" id="OWP49324.1"/>
    </source>
</evidence>
<dbReference type="NCBIfam" id="NF007105">
    <property type="entry name" value="PRK09554.1"/>
    <property type="match status" value="1"/>
</dbReference>
<feature type="binding site" evidence="14">
    <location>
        <begin position="149"/>
        <end position="151"/>
    </location>
    <ligand>
        <name>GTP</name>
        <dbReference type="ChEBI" id="CHEBI:37565"/>
        <label>1</label>
    </ligand>
</feature>
<dbReference type="InterPro" id="IPR005225">
    <property type="entry name" value="Small_GTP-bd"/>
</dbReference>
<feature type="transmembrane region" description="Helical" evidence="16">
    <location>
        <begin position="724"/>
        <end position="743"/>
    </location>
</feature>
<keyword evidence="7 14" id="KW-0547">Nucleotide-binding</keyword>
<dbReference type="Pfam" id="PF07664">
    <property type="entry name" value="FeoB_C"/>
    <property type="match status" value="1"/>
</dbReference>
<evidence type="ECO:0000256" key="15">
    <source>
        <dbReference type="PIRSR" id="PIRSR603373-2"/>
    </source>
</evidence>
<feature type="transmembrane region" description="Helical" evidence="16">
    <location>
        <begin position="423"/>
        <end position="443"/>
    </location>
</feature>
<keyword evidence="9 16" id="KW-0408">Iron</keyword>
<dbReference type="Pfam" id="PF17910">
    <property type="entry name" value="FeoB_Cyto"/>
    <property type="match status" value="1"/>
</dbReference>
<dbReference type="Pfam" id="PF02421">
    <property type="entry name" value="FeoB_N"/>
    <property type="match status" value="1"/>
</dbReference>
<evidence type="ECO:0000256" key="2">
    <source>
        <dbReference type="ARBA" id="ARBA00022448"/>
    </source>
</evidence>
<dbReference type="PANTHER" id="PTHR43185">
    <property type="entry name" value="FERROUS IRON TRANSPORT PROTEIN B"/>
    <property type="match status" value="1"/>
</dbReference>
<accession>A0A2D0ACF4</accession>
<dbReference type="PROSITE" id="PS51711">
    <property type="entry name" value="G_FEOB"/>
    <property type="match status" value="1"/>
</dbReference>
<keyword evidence="3" id="KW-1003">Cell membrane</keyword>
<evidence type="ECO:0000256" key="6">
    <source>
        <dbReference type="ARBA" id="ARBA00022692"/>
    </source>
</evidence>
<dbReference type="CDD" id="cd01879">
    <property type="entry name" value="FeoB"/>
    <property type="match status" value="1"/>
</dbReference>
<comment type="caution">
    <text evidence="18">The sequence shown here is derived from an EMBL/GenBank/DDBJ whole genome shotgun (WGS) entry which is preliminary data.</text>
</comment>
<keyword evidence="2 16" id="KW-0813">Transport</keyword>
<evidence type="ECO:0000256" key="5">
    <source>
        <dbReference type="ARBA" id="ARBA00022519"/>
    </source>
</evidence>
<evidence type="ECO:0000256" key="12">
    <source>
        <dbReference type="ARBA" id="ARBA00023136"/>
    </source>
</evidence>
<dbReference type="InterPro" id="IPR027417">
    <property type="entry name" value="P-loop_NTPase"/>
</dbReference>
<dbReference type="Gene3D" id="1.10.287.1770">
    <property type="match status" value="1"/>
</dbReference>
<dbReference type="PANTHER" id="PTHR43185:SF1">
    <property type="entry name" value="FE(2+) TRANSPORTER FEOB"/>
    <property type="match status" value="1"/>
</dbReference>
<sequence>MDELRIGLIGNPNAGKTTLFNQLTGSRQRVGNWAGVTVERKEGSFRTARHNVRLVDLPGTYSLTTLSSQASLDEQIARRCIIDGEVDVLVNVVDATNLERNLYLTVQLREMGLPCVVALNMLDIARTQGLNIDREALARELGCPVVPLVSTRGEGIDALKDAIDAVSAQPPLQVPYPAALRNAVTQLLPTDAPPTQAWMALLALEGDLHSARQLKLDPASLLAARDAVRCACGEDPELLLVDARYRLIGELCERASNHREAAPHRLTQMLDHVALNRWLGIPVFLFVMYLMFFFAITLGGALQPIFDQGSAALFIDGIQWLGARTGAPDWLTALLAQGLGGGINAVLPLIPQIGLMYLFLALLEDSGYMARAAFVMDRLMQALGLPGKSFVPLIVGFGCNVPSIMGTRTLDNPRERLMTSMMAPFMSCGARLAIFAVFAAAFFGQNGALAIFSLYLLGIVVAVLTGLLLKHTLMRGEASPFVMELPLYHVPHLRSLLLQTWTRLRAFIVRAGTVIILVSLVIGGLNSVTLDGRPVQGDIADSALSSLSHKVTPLLKPMGVHEDNWQATVGLVTGALAKEVVVGTLNTLYTAEHIQGEAFDADGYDLWGQLKQAGVDTLDGLRDSFSLSVLANPVAASMADGEMEEGSMGTFAAKFGSPLAAYSYLVFVLLYVPCVATLGALTRESGRGWMTFAVFWGLNVAYSLATLCYQVFSFAEHPQYSTVAIGLVLAFNLVLFLILRWVGRRGLELDGERDLRSAPAGSCH</sequence>
<dbReference type="Gene3D" id="3.40.50.300">
    <property type="entry name" value="P-loop containing nucleotide triphosphate hydrolases"/>
    <property type="match status" value="1"/>
</dbReference>
<protein>
    <recommendedName>
        <fullName evidence="13 16">Ferrous iron transport protein B</fullName>
    </recommendedName>
</protein>
<evidence type="ECO:0000313" key="19">
    <source>
        <dbReference type="Proteomes" id="UP000198145"/>
    </source>
</evidence>
<keyword evidence="8 16" id="KW-1133">Transmembrane helix</keyword>
<evidence type="ECO:0000256" key="8">
    <source>
        <dbReference type="ARBA" id="ARBA00022989"/>
    </source>
</evidence>
<proteinExistence type="inferred from homology"/>
<feature type="domain" description="FeoB-type G" evidence="17">
    <location>
        <begin position="3"/>
        <end position="169"/>
    </location>
</feature>
<feature type="binding site" evidence="15">
    <location>
        <position position="21"/>
    </location>
    <ligand>
        <name>Mg(2+)</name>
        <dbReference type="ChEBI" id="CHEBI:18420"/>
        <label>2</label>
    </ligand>
</feature>